<keyword evidence="3" id="KW-1185">Reference proteome</keyword>
<dbReference type="OrthoDB" id="1047115at2"/>
<gene>
    <name evidence="2" type="ordered locus">Desal_3692</name>
</gene>
<feature type="transmembrane region" description="Helical" evidence="1">
    <location>
        <begin position="25"/>
        <end position="45"/>
    </location>
</feature>
<proteinExistence type="predicted"/>
<evidence type="ECO:0000313" key="3">
    <source>
        <dbReference type="Proteomes" id="UP000002601"/>
    </source>
</evidence>
<dbReference type="eggNOG" id="ENOG5032S18">
    <property type="taxonomic scope" value="Bacteria"/>
</dbReference>
<dbReference type="KEGG" id="dsa:Desal_3692"/>
<dbReference type="STRING" id="526222.Desal_3692"/>
<dbReference type="Proteomes" id="UP000002601">
    <property type="component" value="Chromosome"/>
</dbReference>
<feature type="transmembrane region" description="Helical" evidence="1">
    <location>
        <begin position="82"/>
        <end position="104"/>
    </location>
</feature>
<name>C6BU29_MARSD</name>
<evidence type="ECO:0000256" key="1">
    <source>
        <dbReference type="SAM" id="Phobius"/>
    </source>
</evidence>
<reference evidence="2 3" key="1">
    <citation type="submission" date="2009-06" db="EMBL/GenBank/DDBJ databases">
        <title>Complete sequence of Desulfovibrio salexigens DSM 2638.</title>
        <authorList>
            <consortium name="US DOE Joint Genome Institute"/>
            <person name="Lucas S."/>
            <person name="Copeland A."/>
            <person name="Lapidus A."/>
            <person name="Glavina del Rio T."/>
            <person name="Tice H."/>
            <person name="Bruce D."/>
            <person name="Goodwin L."/>
            <person name="Pitluck S."/>
            <person name="Munk A.C."/>
            <person name="Brettin T."/>
            <person name="Detter J.C."/>
            <person name="Han C."/>
            <person name="Tapia R."/>
            <person name="Larimer F."/>
            <person name="Land M."/>
            <person name="Hauser L."/>
            <person name="Kyrpides N."/>
            <person name="Anderson I."/>
            <person name="Wall J.D."/>
            <person name="Arkin A.P."/>
            <person name="Dehal P."/>
            <person name="Chivian D."/>
            <person name="Giles B."/>
            <person name="Hazen T.C."/>
        </authorList>
    </citation>
    <scope>NUCLEOTIDE SEQUENCE [LARGE SCALE GENOMIC DNA]</scope>
    <source>
        <strain evidence="3">ATCC 14822 / DSM 2638 / NCIMB 8403 / VKM B-1763</strain>
    </source>
</reference>
<evidence type="ECO:0000313" key="2">
    <source>
        <dbReference type="EMBL" id="ACS81738.1"/>
    </source>
</evidence>
<keyword evidence="1" id="KW-1133">Transmembrane helix</keyword>
<dbReference type="EMBL" id="CP001649">
    <property type="protein sequence ID" value="ACS81738.1"/>
    <property type="molecule type" value="Genomic_DNA"/>
</dbReference>
<dbReference type="HOGENOM" id="CLU_165293_0_0_7"/>
<protein>
    <submittedName>
        <fullName evidence="2">Uncharacterized protein</fullName>
    </submittedName>
</protein>
<dbReference type="RefSeq" id="WP_015853554.1">
    <property type="nucleotide sequence ID" value="NC_012881.1"/>
</dbReference>
<feature type="transmembrane region" description="Helical" evidence="1">
    <location>
        <begin position="57"/>
        <end position="76"/>
    </location>
</feature>
<dbReference type="AlphaFoldDB" id="C6BU29"/>
<keyword evidence="1" id="KW-0812">Transmembrane</keyword>
<sequence length="106" mass="10997">MNEILLALLIGCVAGIIDITPMIKQRLGVFAIGSAFTQWLVLGLLIPNTTLFGLSGWANGMTIAVLTTLPIIILVAETDKKAVPIIISMSAILGSAVGAAGNYFGL</sequence>
<accession>C6BU29</accession>
<keyword evidence="1" id="KW-0472">Membrane</keyword>
<organism evidence="2 3">
    <name type="scientific">Maridesulfovibrio salexigens (strain ATCC 14822 / DSM 2638 / NCIMB 8403 / VKM B-1763)</name>
    <name type="common">Desulfovibrio salexigens</name>
    <dbReference type="NCBI Taxonomy" id="526222"/>
    <lineage>
        <taxon>Bacteria</taxon>
        <taxon>Pseudomonadati</taxon>
        <taxon>Thermodesulfobacteriota</taxon>
        <taxon>Desulfovibrionia</taxon>
        <taxon>Desulfovibrionales</taxon>
        <taxon>Desulfovibrionaceae</taxon>
        <taxon>Maridesulfovibrio</taxon>
    </lineage>
</organism>